<dbReference type="PROSITE" id="PS51775">
    <property type="entry name" value="GTD_BINDING"/>
    <property type="match status" value="1"/>
</dbReference>
<keyword evidence="10" id="KW-1185">Reference proteome</keyword>
<gene>
    <name evidence="9" type="ORF">GIB67_013803</name>
</gene>
<feature type="coiled-coil region" evidence="5">
    <location>
        <begin position="271"/>
        <end position="337"/>
    </location>
</feature>
<feature type="region of interest" description="Disordered" evidence="6">
    <location>
        <begin position="149"/>
        <end position="185"/>
    </location>
</feature>
<evidence type="ECO:0000259" key="8">
    <source>
        <dbReference type="PROSITE" id="PS51775"/>
    </source>
</evidence>
<reference evidence="9 10" key="1">
    <citation type="journal article" date="2020" name="IScience">
        <title>Genome Sequencing of the Endangered Kingdonia uniflora (Circaeasteraceae, Ranunculales) Reveals Potential Mechanisms of Evolutionary Specialization.</title>
        <authorList>
            <person name="Sun Y."/>
            <person name="Deng T."/>
            <person name="Zhang A."/>
            <person name="Moore M.J."/>
            <person name="Landis J.B."/>
            <person name="Lin N."/>
            <person name="Zhang H."/>
            <person name="Zhang X."/>
            <person name="Huang J."/>
            <person name="Zhang X."/>
            <person name="Sun H."/>
            <person name="Wang H."/>
        </authorList>
    </citation>
    <scope>NUCLEOTIDE SEQUENCE [LARGE SCALE GENOMIC DNA]</scope>
    <source>
        <strain evidence="9">TB1705</strain>
        <tissue evidence="9">Leaf</tissue>
    </source>
</reference>
<dbReference type="EMBL" id="JACGCM010001000">
    <property type="protein sequence ID" value="KAF6163104.1"/>
    <property type="molecule type" value="Genomic_DNA"/>
</dbReference>
<comment type="caution">
    <text evidence="9">The sequence shown here is derived from an EMBL/GenBank/DDBJ whole genome shotgun (WGS) entry which is preliminary data.</text>
</comment>
<organism evidence="9 10">
    <name type="scientific">Kingdonia uniflora</name>
    <dbReference type="NCBI Taxonomy" id="39325"/>
    <lineage>
        <taxon>Eukaryota</taxon>
        <taxon>Viridiplantae</taxon>
        <taxon>Streptophyta</taxon>
        <taxon>Embryophyta</taxon>
        <taxon>Tracheophyta</taxon>
        <taxon>Spermatophyta</taxon>
        <taxon>Magnoliopsida</taxon>
        <taxon>Ranunculales</taxon>
        <taxon>Circaeasteraceae</taxon>
        <taxon>Kingdonia</taxon>
    </lineage>
</organism>
<dbReference type="PANTHER" id="PTHR31422:SF3">
    <property type="entry name" value="GTD-BINDING DOMAIN-CONTAINING PROTEIN"/>
    <property type="match status" value="1"/>
</dbReference>
<dbReference type="InterPro" id="IPR007656">
    <property type="entry name" value="GTD-bd"/>
</dbReference>
<name>A0A7J7N7V3_9MAGN</name>
<evidence type="ECO:0000256" key="3">
    <source>
        <dbReference type="ARBA" id="ARBA00022989"/>
    </source>
</evidence>
<proteinExistence type="predicted"/>
<dbReference type="GO" id="GO:0016020">
    <property type="term" value="C:membrane"/>
    <property type="evidence" value="ECO:0007669"/>
    <property type="project" value="UniProtKB-SubCell"/>
</dbReference>
<comment type="subcellular location">
    <subcellularLocation>
        <location evidence="1">Membrane</location>
    </subcellularLocation>
</comment>
<feature type="compositionally biased region" description="Basic and acidic residues" evidence="6">
    <location>
        <begin position="480"/>
        <end position="492"/>
    </location>
</feature>
<dbReference type="PANTHER" id="PTHR31422">
    <property type="entry name" value="BNAANNG28530D PROTEIN"/>
    <property type="match status" value="1"/>
</dbReference>
<feature type="region of interest" description="Disordered" evidence="6">
    <location>
        <begin position="430"/>
        <end position="450"/>
    </location>
</feature>
<dbReference type="AlphaFoldDB" id="A0A7J7N7V3"/>
<protein>
    <recommendedName>
        <fullName evidence="8">GTD-binding domain-containing protein</fullName>
    </recommendedName>
</protein>
<evidence type="ECO:0000256" key="1">
    <source>
        <dbReference type="ARBA" id="ARBA00004370"/>
    </source>
</evidence>
<feature type="compositionally biased region" description="Polar residues" evidence="6">
    <location>
        <begin position="440"/>
        <end position="450"/>
    </location>
</feature>
<keyword evidence="4 7" id="KW-0472">Membrane</keyword>
<evidence type="ECO:0000256" key="5">
    <source>
        <dbReference type="SAM" id="Coils"/>
    </source>
</evidence>
<keyword evidence="5" id="KW-0175">Coiled coil</keyword>
<dbReference type="GO" id="GO:0080115">
    <property type="term" value="F:myosin XI tail binding"/>
    <property type="evidence" value="ECO:0007669"/>
    <property type="project" value="UniProtKB-ARBA"/>
</dbReference>
<evidence type="ECO:0000256" key="6">
    <source>
        <dbReference type="SAM" id="MobiDB-lite"/>
    </source>
</evidence>
<feature type="domain" description="GTD-binding" evidence="8">
    <location>
        <begin position="237"/>
        <end position="335"/>
    </location>
</feature>
<accession>A0A7J7N7V3</accession>
<feature type="transmembrane region" description="Helical" evidence="7">
    <location>
        <begin position="12"/>
        <end position="37"/>
    </location>
</feature>
<evidence type="ECO:0000256" key="2">
    <source>
        <dbReference type="ARBA" id="ARBA00022692"/>
    </source>
</evidence>
<dbReference type="Proteomes" id="UP000541444">
    <property type="component" value="Unassembled WGS sequence"/>
</dbReference>
<evidence type="ECO:0000256" key="4">
    <source>
        <dbReference type="ARBA" id="ARBA00023136"/>
    </source>
</evidence>
<keyword evidence="2 7" id="KW-0812">Transmembrane</keyword>
<dbReference type="Pfam" id="PF04576">
    <property type="entry name" value="Zein-binding"/>
    <property type="match status" value="1"/>
</dbReference>
<feature type="compositionally biased region" description="Basic and acidic residues" evidence="6">
    <location>
        <begin position="160"/>
        <end position="171"/>
    </location>
</feature>
<feature type="region of interest" description="Disordered" evidence="6">
    <location>
        <begin position="465"/>
        <end position="502"/>
    </location>
</feature>
<sequence>MSPCITIHSWTFTFLIGSYLDLAIAYFLLCASTIAYLSSQFLSIFGLYLPCPCNGLFGDPKGHKCLQRLLVDSPISKISNVQLSVKTKFPFDSIWLKGDDHCNSKGETSSEGVFRAPLLLEKRGDGIHGKGKGVVHQRPRVSGVIMRRRKGVGGDSSRTVARDSRVEREMAEEGGSQVTKSGGGYDQGDATRVYLHEYSAELLGESQSIKKDASFGPGLVRNYFKQELGCSPRSDINAIRVLEQALEEEYSARAALYLELDKERSAAASAADEAMAMILRLQKEKASVEMEARQYQRMIEEKSAYDAEEMNILTEILVRREREKLFLEKEVEAYRQMMLFEDEPASSTDMSEDPMLMLQQISESISKKKMVKYAEKYPDTAGQIGCVLDFDKNSGKFLKREDVRRSISIDKQSSRGTDWMDECKEEYQEKGTISMELRPETNSGSSDGSQGLNLLQKTIVFESSNQTNSEIGTSFPCDAPKAEKHENDKEQGDCNQHGSEFEGEPSIHDVYVIDDKSKLIDQVSEKESGQLFMDDTTDSLGANILIEQRSTSREVSEPDTRRSSDMSCGLDKVQGKLLFSNMRRNSMSAVDNERIKLETEVGWLRDRLRVVQEGREKLSFSVEHNERDKVQLELLADIARQLQEIRQLTEPSPVRQASLPPPSKVSIKISYHH</sequence>
<keyword evidence="3 7" id="KW-1133">Transmembrane helix</keyword>
<evidence type="ECO:0000256" key="7">
    <source>
        <dbReference type="SAM" id="Phobius"/>
    </source>
</evidence>
<dbReference type="OrthoDB" id="1933744at2759"/>
<evidence type="ECO:0000313" key="9">
    <source>
        <dbReference type="EMBL" id="KAF6163104.1"/>
    </source>
</evidence>
<evidence type="ECO:0000313" key="10">
    <source>
        <dbReference type="Proteomes" id="UP000541444"/>
    </source>
</evidence>